<keyword evidence="2" id="KW-1185">Reference proteome</keyword>
<name>A0ABP8A1U9_9SPHI</name>
<comment type="caution">
    <text evidence="1">The sequence shown here is derived from an EMBL/GenBank/DDBJ whole genome shotgun (WGS) entry which is preliminary data.</text>
</comment>
<sequence>MIYSETTEKGDKIYKEGRTKSHARLNKPQIRLDNEECKVKPKANLCVYLNKLKSQNINVCKHSKYFVYLFILINKRLAIVF</sequence>
<accession>A0ABP8A1U9</accession>
<evidence type="ECO:0000313" key="1">
    <source>
        <dbReference type="EMBL" id="GAA4175850.1"/>
    </source>
</evidence>
<protein>
    <submittedName>
        <fullName evidence="1">Uncharacterized protein</fullName>
    </submittedName>
</protein>
<proteinExistence type="predicted"/>
<evidence type="ECO:0000313" key="2">
    <source>
        <dbReference type="Proteomes" id="UP001500167"/>
    </source>
</evidence>
<reference evidence="2" key="1">
    <citation type="journal article" date="2019" name="Int. J. Syst. Evol. Microbiol.">
        <title>The Global Catalogue of Microorganisms (GCM) 10K type strain sequencing project: providing services to taxonomists for standard genome sequencing and annotation.</title>
        <authorList>
            <consortium name="The Broad Institute Genomics Platform"/>
            <consortium name="The Broad Institute Genome Sequencing Center for Infectious Disease"/>
            <person name="Wu L."/>
            <person name="Ma J."/>
        </authorList>
    </citation>
    <scope>NUCLEOTIDE SEQUENCE [LARGE SCALE GENOMIC DNA]</scope>
    <source>
        <strain evidence="2">JCM 16722</strain>
    </source>
</reference>
<gene>
    <name evidence="1" type="ORF">GCM10022218_22270</name>
</gene>
<organism evidence="1 2">
    <name type="scientific">Sphingobacterium ginsenosidimutans</name>
    <dbReference type="NCBI Taxonomy" id="687845"/>
    <lineage>
        <taxon>Bacteria</taxon>
        <taxon>Pseudomonadati</taxon>
        <taxon>Bacteroidota</taxon>
        <taxon>Sphingobacteriia</taxon>
        <taxon>Sphingobacteriales</taxon>
        <taxon>Sphingobacteriaceae</taxon>
        <taxon>Sphingobacterium</taxon>
    </lineage>
</organism>
<dbReference type="Proteomes" id="UP001500167">
    <property type="component" value="Unassembled WGS sequence"/>
</dbReference>
<dbReference type="EMBL" id="BAAAZK010000006">
    <property type="protein sequence ID" value="GAA4175850.1"/>
    <property type="molecule type" value="Genomic_DNA"/>
</dbReference>